<sequence length="126" mass="14001">MQLCVIRGTLWGLLYSDPPTSTVAPEAVPRKVMSSPRRRSIIIYSFSCVPVFPVFPARSKPARSTRQKRLERSFIPVVPVCRKIFPISTLLSSSAAEVITTSLAPTTTGITQRDFLVNETRLLLPL</sequence>
<reference evidence="1" key="1">
    <citation type="submission" date="2025-08" db="UniProtKB">
        <authorList>
            <consortium name="Ensembl"/>
        </authorList>
    </citation>
    <scope>IDENTIFICATION</scope>
</reference>
<organism evidence="1 2">
    <name type="scientific">Haplochromis burtoni</name>
    <name type="common">Burton's mouthbrooder</name>
    <name type="synonym">Chromis burtoni</name>
    <dbReference type="NCBI Taxonomy" id="8153"/>
    <lineage>
        <taxon>Eukaryota</taxon>
        <taxon>Metazoa</taxon>
        <taxon>Chordata</taxon>
        <taxon>Craniata</taxon>
        <taxon>Vertebrata</taxon>
        <taxon>Euteleostomi</taxon>
        <taxon>Actinopterygii</taxon>
        <taxon>Neopterygii</taxon>
        <taxon>Teleostei</taxon>
        <taxon>Neoteleostei</taxon>
        <taxon>Acanthomorphata</taxon>
        <taxon>Ovalentaria</taxon>
        <taxon>Cichlomorphae</taxon>
        <taxon>Cichliformes</taxon>
        <taxon>Cichlidae</taxon>
        <taxon>African cichlids</taxon>
        <taxon>Pseudocrenilabrinae</taxon>
        <taxon>Haplochromini</taxon>
        <taxon>Haplochromis</taxon>
    </lineage>
</organism>
<keyword evidence="2" id="KW-1185">Reference proteome</keyword>
<name>A0A3Q2VD89_HAPBU</name>
<accession>A0A3Q2VD89</accession>
<dbReference type="GeneTree" id="ENSGT01150000287299"/>
<reference evidence="1" key="2">
    <citation type="submission" date="2025-09" db="UniProtKB">
        <authorList>
            <consortium name="Ensembl"/>
        </authorList>
    </citation>
    <scope>IDENTIFICATION</scope>
</reference>
<dbReference type="AlphaFoldDB" id="A0A3Q2VD89"/>
<evidence type="ECO:0000313" key="1">
    <source>
        <dbReference type="Ensembl" id="ENSHBUP00000008779.1"/>
    </source>
</evidence>
<dbReference type="Proteomes" id="UP000264840">
    <property type="component" value="Unplaced"/>
</dbReference>
<evidence type="ECO:0000313" key="2">
    <source>
        <dbReference type="Proteomes" id="UP000264840"/>
    </source>
</evidence>
<protein>
    <submittedName>
        <fullName evidence="1">Uncharacterized protein</fullName>
    </submittedName>
</protein>
<dbReference type="Ensembl" id="ENSHBUT00000001364.1">
    <property type="protein sequence ID" value="ENSHBUP00000008779.1"/>
    <property type="gene ID" value="ENSHBUG00000010278.1"/>
</dbReference>
<proteinExistence type="predicted"/>